<feature type="domain" description="Glucose-6-phosphate dehydrogenase C-terminal" evidence="9">
    <location>
        <begin position="186"/>
        <end position="470"/>
    </location>
</feature>
<feature type="binding site" evidence="7">
    <location>
        <begin position="85"/>
        <end position="86"/>
    </location>
    <ligand>
        <name>NADP(+)</name>
        <dbReference type="ChEBI" id="CHEBI:58349"/>
    </ligand>
</feature>
<reference evidence="10 11" key="1">
    <citation type="submission" date="2022-01" db="EMBL/GenBank/DDBJ databases">
        <title>Desulfofustis limnae sp. nov., a novel mesophilic sulfate-reducing bacterium isolated from marsh soil.</title>
        <authorList>
            <person name="Watanabe M."/>
            <person name="Takahashi A."/>
            <person name="Kojima H."/>
            <person name="Fukui M."/>
        </authorList>
    </citation>
    <scope>NUCLEOTIDE SEQUENCE [LARGE SCALE GENOMIC DNA]</scope>
    <source>
        <strain evidence="10 11">PPLL</strain>
    </source>
</reference>
<keyword evidence="5 7" id="KW-0560">Oxidoreductase</keyword>
<feature type="binding site" evidence="7">
    <location>
        <position position="178"/>
    </location>
    <ligand>
        <name>substrate</name>
    </ligand>
</feature>
<feature type="binding site" evidence="7">
    <location>
        <begin position="12"/>
        <end position="19"/>
    </location>
    <ligand>
        <name>NADP(+)</name>
        <dbReference type="ChEBI" id="CHEBI:58349"/>
    </ligand>
</feature>
<dbReference type="NCBIfam" id="TIGR00871">
    <property type="entry name" value="zwf"/>
    <property type="match status" value="1"/>
</dbReference>
<dbReference type="InterPro" id="IPR019796">
    <property type="entry name" value="G6P_DH_AS"/>
</dbReference>
<evidence type="ECO:0000256" key="4">
    <source>
        <dbReference type="ARBA" id="ARBA00022857"/>
    </source>
</evidence>
<feature type="binding site" evidence="7">
    <location>
        <position position="144"/>
    </location>
    <ligand>
        <name>NADP(+)</name>
        <dbReference type="ChEBI" id="CHEBI:58349"/>
    </ligand>
</feature>
<dbReference type="RefSeq" id="WP_284153339.1">
    <property type="nucleotide sequence ID" value="NZ_AP025516.1"/>
</dbReference>
<evidence type="ECO:0000313" key="11">
    <source>
        <dbReference type="Proteomes" id="UP000830055"/>
    </source>
</evidence>
<evidence type="ECO:0000256" key="5">
    <source>
        <dbReference type="ARBA" id="ARBA00023002"/>
    </source>
</evidence>
<dbReference type="EC" id="1.1.1.49" evidence="7"/>
<feature type="active site" description="Proton acceptor" evidence="7">
    <location>
        <position position="236"/>
    </location>
</feature>
<feature type="binding site" evidence="7">
    <location>
        <position position="332"/>
    </location>
    <ligand>
        <name>substrate</name>
    </ligand>
</feature>
<evidence type="ECO:0000256" key="1">
    <source>
        <dbReference type="ARBA" id="ARBA00004937"/>
    </source>
</evidence>
<evidence type="ECO:0000256" key="2">
    <source>
        <dbReference type="ARBA" id="ARBA00009975"/>
    </source>
</evidence>
<keyword evidence="6 7" id="KW-0119">Carbohydrate metabolism</keyword>
<dbReference type="PIRSF" id="PIRSF000110">
    <property type="entry name" value="G6PD"/>
    <property type="match status" value="1"/>
</dbReference>
<dbReference type="PRINTS" id="PR00079">
    <property type="entry name" value="G6PDHDRGNASE"/>
</dbReference>
<feature type="binding site" evidence="7">
    <location>
        <position position="174"/>
    </location>
    <ligand>
        <name>substrate</name>
    </ligand>
</feature>
<evidence type="ECO:0000259" key="9">
    <source>
        <dbReference type="Pfam" id="PF02781"/>
    </source>
</evidence>
<dbReference type="SUPFAM" id="SSF51735">
    <property type="entry name" value="NAD(P)-binding Rossmann-fold domains"/>
    <property type="match status" value="1"/>
</dbReference>
<organism evidence="10 11">
    <name type="scientific">Desulfofustis limnaeus</name>
    <dbReference type="NCBI Taxonomy" id="2740163"/>
    <lineage>
        <taxon>Bacteria</taxon>
        <taxon>Pseudomonadati</taxon>
        <taxon>Thermodesulfobacteriota</taxon>
        <taxon>Desulfobulbia</taxon>
        <taxon>Desulfobulbales</taxon>
        <taxon>Desulfocapsaceae</taxon>
        <taxon>Desulfofustis</taxon>
    </lineage>
</organism>
<proteinExistence type="inferred from homology"/>
<sequence length="499" mass="56485">MKQDKQLIVIFGATGDLAKRKLLPALLRLLRRGELGAATPIVCLGRKDLATAQYFEWLQMERFLPDDEPEVLQRFARLLHYRRFDLESGTDQCLREILASFADVFAAGNMLFYLALPTDTFTAVARLLKPLLQGPGWKRVVFEKPFGSDLPSAERLNAVISSAMNEEQIFRVDHYLGKELVQNILFLRFANEIFCCSWNRDAIDNVQITVSETLGVEERAGYYDGSGAIRDMLQNHLLQLLSFTAMEPPGSGSSDAIRDEAARVLEKLRRPMAEDVVVGQYGGGAVGDQVIRPYVQEDGVPADSSTETYVAVRAFVDTPRWQDVPFYLRTGKRLDRRYAEIRIIFKQHRCDGMVRNDKPNMIVIRIQPDEGIALAFNVRRPGSENESESVLMDFCHHCHFGPNTPEAYEAIMASVMRGDPLLFTRWDWLQASWRYIDQLRAVMPTVAVYQPGTSGPAEADELLRIDGRSWLQPMSERRRFTIDTLTGRASGSPLPLKSD</sequence>
<feature type="binding site" evidence="7">
    <location>
        <position position="231"/>
    </location>
    <ligand>
        <name>substrate</name>
    </ligand>
</feature>
<dbReference type="EMBL" id="AP025516">
    <property type="protein sequence ID" value="BDD86245.1"/>
    <property type="molecule type" value="Genomic_DNA"/>
</dbReference>
<name>A0ABN6M2A6_9BACT</name>
<comment type="function">
    <text evidence="7">Catalyzes the oxidation of glucose 6-phosphate to 6-phosphogluconolactone.</text>
</comment>
<accession>A0ABN6M2A6</accession>
<dbReference type="SUPFAM" id="SSF55347">
    <property type="entry name" value="Glyceraldehyde-3-phosphate dehydrogenase-like, C-terminal domain"/>
    <property type="match status" value="1"/>
</dbReference>
<dbReference type="InterPro" id="IPR001282">
    <property type="entry name" value="G6P_DH"/>
</dbReference>
<dbReference type="PROSITE" id="PS00069">
    <property type="entry name" value="G6P_DEHYDROGENASE"/>
    <property type="match status" value="1"/>
</dbReference>
<comment type="catalytic activity">
    <reaction evidence="7">
        <text>D-glucose 6-phosphate + NADP(+) = 6-phospho-D-glucono-1,5-lactone + NADPH + H(+)</text>
        <dbReference type="Rhea" id="RHEA:15841"/>
        <dbReference type="ChEBI" id="CHEBI:15378"/>
        <dbReference type="ChEBI" id="CHEBI:57783"/>
        <dbReference type="ChEBI" id="CHEBI:57955"/>
        <dbReference type="ChEBI" id="CHEBI:58349"/>
        <dbReference type="ChEBI" id="CHEBI:61548"/>
        <dbReference type="EC" id="1.1.1.49"/>
    </reaction>
</comment>
<keyword evidence="3 7" id="KW-0313">Glucose metabolism</keyword>
<gene>
    <name evidence="7 10" type="primary">zwf</name>
    <name evidence="10" type="ORF">DPPLL_06100</name>
</gene>
<dbReference type="Gene3D" id="3.30.360.10">
    <property type="entry name" value="Dihydrodipicolinate Reductase, domain 2"/>
    <property type="match status" value="1"/>
</dbReference>
<dbReference type="Pfam" id="PF00479">
    <property type="entry name" value="G6PD_N"/>
    <property type="match status" value="1"/>
</dbReference>
<dbReference type="PANTHER" id="PTHR23429:SF0">
    <property type="entry name" value="GLUCOSE-6-PHOSPHATE 1-DEHYDROGENASE"/>
    <property type="match status" value="1"/>
</dbReference>
<dbReference type="Proteomes" id="UP000830055">
    <property type="component" value="Chromosome"/>
</dbReference>
<keyword evidence="4 7" id="KW-0521">NADP</keyword>
<feature type="domain" description="Glucose-6-phosphate dehydrogenase NAD-binding" evidence="8">
    <location>
        <begin position="9"/>
        <end position="183"/>
    </location>
</feature>
<dbReference type="InterPro" id="IPR022675">
    <property type="entry name" value="G6P_DH_C"/>
</dbReference>
<dbReference type="InterPro" id="IPR036291">
    <property type="entry name" value="NAD(P)-bd_dom_sf"/>
</dbReference>
<dbReference type="HAMAP" id="MF_00966">
    <property type="entry name" value="G6PD"/>
    <property type="match status" value="1"/>
</dbReference>
<comment type="pathway">
    <text evidence="1 7">Carbohydrate degradation; pentose phosphate pathway; D-ribulose 5-phosphate from D-glucose 6-phosphate (oxidative stage): step 1/3.</text>
</comment>
<evidence type="ECO:0000313" key="10">
    <source>
        <dbReference type="EMBL" id="BDD86245.1"/>
    </source>
</evidence>
<dbReference type="Pfam" id="PF02781">
    <property type="entry name" value="G6PD_C"/>
    <property type="match status" value="1"/>
</dbReference>
<evidence type="ECO:0000256" key="7">
    <source>
        <dbReference type="HAMAP-Rule" id="MF_00966"/>
    </source>
</evidence>
<feature type="binding site" evidence="7">
    <location>
        <position position="212"/>
    </location>
    <ligand>
        <name>substrate</name>
    </ligand>
</feature>
<comment type="similarity">
    <text evidence="2 7">Belongs to the glucose-6-phosphate dehydrogenase family.</text>
</comment>
<keyword evidence="11" id="KW-1185">Reference proteome</keyword>
<evidence type="ECO:0000259" key="8">
    <source>
        <dbReference type="Pfam" id="PF00479"/>
    </source>
</evidence>
<dbReference type="PANTHER" id="PTHR23429">
    <property type="entry name" value="GLUCOSE-6-PHOSPHATE 1-DEHYDROGENASE G6PD"/>
    <property type="match status" value="1"/>
</dbReference>
<feature type="binding site" evidence="7">
    <location>
        <position position="46"/>
    </location>
    <ligand>
        <name>NADP(+)</name>
        <dbReference type="ChEBI" id="CHEBI:58349"/>
    </ligand>
</feature>
<comment type="caution">
    <text evidence="7">Lacks conserved residue(s) required for the propagation of feature annotation.</text>
</comment>
<evidence type="ECO:0000256" key="3">
    <source>
        <dbReference type="ARBA" id="ARBA00022526"/>
    </source>
</evidence>
<dbReference type="Gene3D" id="3.40.50.720">
    <property type="entry name" value="NAD(P)-binding Rossmann-like Domain"/>
    <property type="match status" value="1"/>
</dbReference>
<evidence type="ECO:0000256" key="6">
    <source>
        <dbReference type="ARBA" id="ARBA00023277"/>
    </source>
</evidence>
<protein>
    <recommendedName>
        <fullName evidence="7">Glucose-6-phosphate 1-dehydrogenase</fullName>
        <shortName evidence="7">G6PD</shortName>
        <ecNumber evidence="7">1.1.1.49</ecNumber>
    </recommendedName>
</protein>
<dbReference type="InterPro" id="IPR022674">
    <property type="entry name" value="G6P_DH_NAD-bd"/>
</dbReference>